<gene>
    <name evidence="1" type="ORF">L3Q82_007060</name>
</gene>
<reference evidence="1" key="1">
    <citation type="submission" date="2022-04" db="EMBL/GenBank/DDBJ databases">
        <title>Jade perch genome.</title>
        <authorList>
            <person name="Chao B."/>
        </authorList>
    </citation>
    <scope>NUCLEOTIDE SEQUENCE</scope>
    <source>
        <strain evidence="1">CB-2022</strain>
    </source>
</reference>
<name>A0ACB8WXL8_9TELE</name>
<sequence length="123" mass="13202">MMFMMMMMIKGDDDDDDDEDDVHDEDDDDVHDDDDLCVLLQSVTVTWSAVFLLTVWTLASVHVNPELQDAAVTLVYLDTPGEEAEPAAQSLMVEGGAAAVPGNGDAASQDPLYGSPVEAAEDP</sequence>
<proteinExistence type="predicted"/>
<accession>A0ACB8WXL8</accession>
<protein>
    <submittedName>
        <fullName evidence="1">Uncharacterized protein</fullName>
    </submittedName>
</protein>
<organism evidence="1 2">
    <name type="scientific">Scortum barcoo</name>
    <name type="common">barcoo grunter</name>
    <dbReference type="NCBI Taxonomy" id="214431"/>
    <lineage>
        <taxon>Eukaryota</taxon>
        <taxon>Metazoa</taxon>
        <taxon>Chordata</taxon>
        <taxon>Craniata</taxon>
        <taxon>Vertebrata</taxon>
        <taxon>Euteleostomi</taxon>
        <taxon>Actinopterygii</taxon>
        <taxon>Neopterygii</taxon>
        <taxon>Teleostei</taxon>
        <taxon>Neoteleostei</taxon>
        <taxon>Acanthomorphata</taxon>
        <taxon>Eupercaria</taxon>
        <taxon>Centrarchiformes</taxon>
        <taxon>Terapontoidei</taxon>
        <taxon>Terapontidae</taxon>
        <taxon>Scortum</taxon>
    </lineage>
</organism>
<evidence type="ECO:0000313" key="1">
    <source>
        <dbReference type="EMBL" id="KAI3372208.1"/>
    </source>
</evidence>
<evidence type="ECO:0000313" key="2">
    <source>
        <dbReference type="Proteomes" id="UP000831701"/>
    </source>
</evidence>
<dbReference type="Proteomes" id="UP000831701">
    <property type="component" value="Chromosome 5"/>
</dbReference>
<dbReference type="EMBL" id="CM041535">
    <property type="protein sequence ID" value="KAI3372208.1"/>
    <property type="molecule type" value="Genomic_DNA"/>
</dbReference>
<keyword evidence="2" id="KW-1185">Reference proteome</keyword>
<comment type="caution">
    <text evidence="1">The sequence shown here is derived from an EMBL/GenBank/DDBJ whole genome shotgun (WGS) entry which is preliminary data.</text>
</comment>